<dbReference type="SFLD" id="SFLDG01129">
    <property type="entry name" value="C1.5:_HAD__Beta-PGM__Phosphata"/>
    <property type="match status" value="1"/>
</dbReference>
<evidence type="ECO:0000313" key="5">
    <source>
        <dbReference type="Proteomes" id="UP000295636"/>
    </source>
</evidence>
<dbReference type="OrthoDB" id="9797743at2"/>
<comment type="caution">
    <text evidence="4">The sequence shown here is derived from an EMBL/GenBank/DDBJ whole genome shotgun (WGS) entry which is preliminary data.</text>
</comment>
<dbReference type="SUPFAM" id="SSF56784">
    <property type="entry name" value="HAD-like"/>
    <property type="match status" value="1"/>
</dbReference>
<dbReference type="GO" id="GO:0016787">
    <property type="term" value="F:hydrolase activity"/>
    <property type="evidence" value="ECO:0007669"/>
    <property type="project" value="UniProtKB-KW"/>
</dbReference>
<dbReference type="Gene3D" id="3.40.50.1000">
    <property type="entry name" value="HAD superfamily/HAD-like"/>
    <property type="match status" value="1"/>
</dbReference>
<reference evidence="4 5" key="1">
    <citation type="submission" date="2019-03" db="EMBL/GenBank/DDBJ databases">
        <title>This is whole genome sequence of Paenibacillus sp MS74 strain.</title>
        <authorList>
            <person name="Trinh H.N."/>
        </authorList>
    </citation>
    <scope>NUCLEOTIDE SEQUENCE [LARGE SCALE GENOMIC DNA]</scope>
    <source>
        <strain evidence="4 5">MS74</strain>
    </source>
</reference>
<dbReference type="InterPro" id="IPR023214">
    <property type="entry name" value="HAD_sf"/>
</dbReference>
<dbReference type="InterPro" id="IPR036412">
    <property type="entry name" value="HAD-like_sf"/>
</dbReference>
<dbReference type="FunFam" id="3.40.50.1000:FF:000036">
    <property type="entry name" value="HAD family hydrolase"/>
    <property type="match status" value="1"/>
</dbReference>
<dbReference type="SFLD" id="SFLDG01135">
    <property type="entry name" value="C1.5.6:_HAD__Beta-PGM__Phospha"/>
    <property type="match status" value="1"/>
</dbReference>
<dbReference type="InterPro" id="IPR023198">
    <property type="entry name" value="PGP-like_dom2"/>
</dbReference>
<comment type="similarity">
    <text evidence="1">Belongs to the HAD-like hydrolase superfamily. CbbY/CbbZ/Gph/YieH family.</text>
</comment>
<dbReference type="InterPro" id="IPR006439">
    <property type="entry name" value="HAD-SF_hydro_IA"/>
</dbReference>
<dbReference type="PRINTS" id="PR00413">
    <property type="entry name" value="HADHALOGNASE"/>
</dbReference>
<dbReference type="NCBIfam" id="TIGR01509">
    <property type="entry name" value="HAD-SF-IA-v3"/>
    <property type="match status" value="1"/>
</dbReference>
<dbReference type="SFLD" id="SFLDS00003">
    <property type="entry name" value="Haloacid_Dehalogenase"/>
    <property type="match status" value="1"/>
</dbReference>
<dbReference type="GO" id="GO:0046872">
    <property type="term" value="F:metal ion binding"/>
    <property type="evidence" value="ECO:0007669"/>
    <property type="project" value="UniProtKB-KW"/>
</dbReference>
<dbReference type="AlphaFoldDB" id="A0A4R5KXP6"/>
<dbReference type="RefSeq" id="WP_133226516.1">
    <property type="nucleotide sequence ID" value="NZ_SMRT01000002.1"/>
</dbReference>
<accession>A0A4R5KXP6</accession>
<dbReference type="PANTHER" id="PTHR18901">
    <property type="entry name" value="2-DEOXYGLUCOSE-6-PHOSPHATE PHOSPHATASE 2"/>
    <property type="match status" value="1"/>
</dbReference>
<evidence type="ECO:0000256" key="2">
    <source>
        <dbReference type="ARBA" id="ARBA00022723"/>
    </source>
</evidence>
<dbReference type="NCBIfam" id="TIGR01549">
    <property type="entry name" value="HAD-SF-IA-v1"/>
    <property type="match status" value="1"/>
</dbReference>
<organism evidence="4 5">
    <name type="scientific">Paenibacillus piri</name>
    <dbReference type="NCBI Taxonomy" id="2547395"/>
    <lineage>
        <taxon>Bacteria</taxon>
        <taxon>Bacillati</taxon>
        <taxon>Bacillota</taxon>
        <taxon>Bacilli</taxon>
        <taxon>Bacillales</taxon>
        <taxon>Paenibacillaceae</taxon>
        <taxon>Paenibacillus</taxon>
    </lineage>
</organism>
<dbReference type="Pfam" id="PF00702">
    <property type="entry name" value="Hydrolase"/>
    <property type="match status" value="1"/>
</dbReference>
<keyword evidence="2" id="KW-0479">Metal-binding</keyword>
<dbReference type="Gene3D" id="1.10.150.240">
    <property type="entry name" value="Putative phosphatase, domain 2"/>
    <property type="match status" value="1"/>
</dbReference>
<sequence>MKAVIFDMDGVIIDSHKAASQLLCESANALGCGLTIQQIQTWGSLSSRQFWAKVKEQFHLRQSVAELIGMYDVEREIAMYTEIGLIPGVRELLMDLSKHGLPAALATSASRRRMNAVLEMFELHALFRHCVCDEDAAQSKPHPDIYLTASRRLGVEPEECIVFEDSFNGMTAAKRAGMSCVGYRGLDHVQEDLSECDWIIYDFREIDTAALVGRFKSG</sequence>
<dbReference type="Proteomes" id="UP000295636">
    <property type="component" value="Unassembled WGS sequence"/>
</dbReference>
<evidence type="ECO:0000256" key="3">
    <source>
        <dbReference type="ARBA" id="ARBA00022801"/>
    </source>
</evidence>
<keyword evidence="3" id="KW-0378">Hydrolase</keyword>
<dbReference type="PANTHER" id="PTHR18901:SF38">
    <property type="entry name" value="PSEUDOURIDINE-5'-PHOSPHATASE"/>
    <property type="match status" value="1"/>
</dbReference>
<keyword evidence="5" id="KW-1185">Reference proteome</keyword>
<evidence type="ECO:0000313" key="4">
    <source>
        <dbReference type="EMBL" id="TDF99790.1"/>
    </source>
</evidence>
<dbReference type="EMBL" id="SMRT01000002">
    <property type="protein sequence ID" value="TDF99790.1"/>
    <property type="molecule type" value="Genomic_DNA"/>
</dbReference>
<evidence type="ECO:0000256" key="1">
    <source>
        <dbReference type="ARBA" id="ARBA00006171"/>
    </source>
</evidence>
<gene>
    <name evidence="4" type="ORF">E1757_08225</name>
</gene>
<name>A0A4R5KXP6_9BACL</name>
<protein>
    <submittedName>
        <fullName evidence="4">HAD family phosphatase</fullName>
    </submittedName>
</protein>
<proteinExistence type="inferred from homology"/>